<feature type="region of interest" description="Disordered" evidence="8">
    <location>
        <begin position="379"/>
        <end position="417"/>
    </location>
</feature>
<feature type="compositionally biased region" description="Basic residues" evidence="8">
    <location>
        <begin position="387"/>
        <end position="402"/>
    </location>
</feature>
<feature type="binding site" evidence="7">
    <location>
        <position position="373"/>
    </location>
    <ligand>
        <name>Zn(2+)</name>
        <dbReference type="ChEBI" id="CHEBI:29105"/>
    </ligand>
</feature>
<reference evidence="10 11" key="1">
    <citation type="submission" date="2017-12" db="EMBL/GenBank/DDBJ databases">
        <title>Comparative genomics of Botrytis spp.</title>
        <authorList>
            <person name="Valero-Jimenez C.A."/>
            <person name="Tapia P."/>
            <person name="Veloso J."/>
            <person name="Silva-Moreno E."/>
            <person name="Staats M."/>
            <person name="Valdes J.H."/>
            <person name="Van Kan J.A.L."/>
        </authorList>
    </citation>
    <scope>NUCLEOTIDE SEQUENCE [LARGE SCALE GENOMIC DNA]</scope>
    <source>
        <strain evidence="10 11">Bt9001</strain>
    </source>
</reference>
<evidence type="ECO:0000256" key="4">
    <source>
        <dbReference type="ARBA" id="ARBA00022723"/>
    </source>
</evidence>
<feature type="binding site" evidence="7">
    <location>
        <position position="349"/>
    </location>
    <ligand>
        <name>Zn(2+)</name>
        <dbReference type="ChEBI" id="CHEBI:29105"/>
    </ligand>
</feature>
<feature type="domain" description="Deacetylase sirtuin-type" evidence="9">
    <location>
        <begin position="214"/>
        <end position="510"/>
    </location>
</feature>
<evidence type="ECO:0000256" key="8">
    <source>
        <dbReference type="SAM" id="MobiDB-lite"/>
    </source>
</evidence>
<dbReference type="PROSITE" id="PS50305">
    <property type="entry name" value="SIRTUIN"/>
    <property type="match status" value="1"/>
</dbReference>
<dbReference type="GO" id="GO:0005634">
    <property type="term" value="C:nucleus"/>
    <property type="evidence" value="ECO:0007669"/>
    <property type="project" value="TreeGrafter"/>
</dbReference>
<feature type="compositionally biased region" description="Acidic residues" evidence="8">
    <location>
        <begin position="122"/>
        <end position="132"/>
    </location>
</feature>
<dbReference type="Proteomes" id="UP000297777">
    <property type="component" value="Unassembled WGS sequence"/>
</dbReference>
<dbReference type="OrthoDB" id="420264at2759"/>
<feature type="region of interest" description="Disordered" evidence="8">
    <location>
        <begin position="48"/>
        <end position="147"/>
    </location>
</feature>
<dbReference type="Gene3D" id="3.40.50.1220">
    <property type="entry name" value="TPP-binding domain"/>
    <property type="match status" value="1"/>
</dbReference>
<sequence length="541" mass="60253">MSSATLNGVGSTLTMSSSKVIDLVSDEENSEIDDAALHGVVRGISRGIPQHHQNAASEDLEAALDDNENSVGDEFEEEEEEGEGGGEGEGEGEEEEEEEEEEDDDDGGEDDDDSIDSSLMEDAVEALTDDNILDNHSDPERCTRKESQHYRNLLRKLGPREFCAVTVEADAITAKKLLTAFGVLPPMHLEGLPDEEYYQFLSFAIRRELQKRMKIQTYNTVADAIDLIKHAKKIVVITGAGISTSLGIPDFRSANGLYARFGHLNLDDPQEIFNINKFKEDPSIFFGVAKAILPETFRHSPTHQFIELLQRKGKLLTNYTQNIDNIESTAGIKPEKVIHCHGSFATATCQACGHRVKGEEIFDDIKAGVIPRCKRTNCPPVSQSTIPRKRRKISMGGKKKKNGQYSDDNESDDIPESGIMKPDITFFGEKLPDVFSDRLSKHDRDQVDLVITIGTSLKVAPVSEVVPYLPSNVPQIQINRDPIGHLAFDIDLIGLCDVVISKICKELDWELNHSMVPKDQEIEIETHPDYPHRHQFIQTHP</sequence>
<dbReference type="GO" id="GO:0046872">
    <property type="term" value="F:metal ion binding"/>
    <property type="evidence" value="ECO:0007669"/>
    <property type="project" value="UniProtKB-KW"/>
</dbReference>
<dbReference type="PANTHER" id="PTHR11085">
    <property type="entry name" value="NAD-DEPENDENT PROTEIN DEACYLASE SIRTUIN-5, MITOCHONDRIAL-RELATED"/>
    <property type="match status" value="1"/>
</dbReference>
<dbReference type="SUPFAM" id="SSF52467">
    <property type="entry name" value="DHS-like NAD/FAD-binding domain"/>
    <property type="match status" value="1"/>
</dbReference>
<feature type="compositionally biased region" description="Acidic residues" evidence="8">
    <location>
        <begin position="58"/>
        <end position="115"/>
    </location>
</feature>
<feature type="compositionally biased region" description="Basic and acidic residues" evidence="8">
    <location>
        <begin position="133"/>
        <end position="147"/>
    </location>
</feature>
<proteinExistence type="inferred from homology"/>
<dbReference type="GO" id="GO:0046970">
    <property type="term" value="F:histone H4K16 deacetylase activity, NAD-dependent"/>
    <property type="evidence" value="ECO:0007669"/>
    <property type="project" value="TreeGrafter"/>
</dbReference>
<evidence type="ECO:0000256" key="1">
    <source>
        <dbReference type="ARBA" id="ARBA00001947"/>
    </source>
</evidence>
<dbReference type="InterPro" id="IPR026590">
    <property type="entry name" value="Ssirtuin_cat_dom"/>
</dbReference>
<dbReference type="InterPro" id="IPR003000">
    <property type="entry name" value="Sirtuin"/>
</dbReference>
<evidence type="ECO:0000256" key="3">
    <source>
        <dbReference type="ARBA" id="ARBA00022679"/>
    </source>
</evidence>
<keyword evidence="5 7" id="KW-0862">Zinc</keyword>
<dbReference type="PANTHER" id="PTHR11085:SF9">
    <property type="entry name" value="NAD-DEPENDENT PROTEIN DEACETYLASE SIRTUIN-1"/>
    <property type="match status" value="1"/>
</dbReference>
<keyword evidence="6" id="KW-0520">NAD</keyword>
<dbReference type="InterPro" id="IPR050134">
    <property type="entry name" value="NAD-dep_sirtuin_deacylases"/>
</dbReference>
<gene>
    <name evidence="10" type="ORF">BTUL_0156g00110</name>
</gene>
<feature type="binding site" evidence="7">
    <location>
        <position position="378"/>
    </location>
    <ligand>
        <name>Zn(2+)</name>
        <dbReference type="ChEBI" id="CHEBI:29105"/>
    </ligand>
</feature>
<evidence type="ECO:0000256" key="5">
    <source>
        <dbReference type="ARBA" id="ARBA00022833"/>
    </source>
</evidence>
<evidence type="ECO:0000256" key="2">
    <source>
        <dbReference type="ARBA" id="ARBA00006924"/>
    </source>
</evidence>
<evidence type="ECO:0000313" key="10">
    <source>
        <dbReference type="EMBL" id="TGO09715.1"/>
    </source>
</evidence>
<feature type="active site" description="Proton acceptor" evidence="7">
    <location>
        <position position="341"/>
    </location>
</feature>
<accession>A0A4Z1EBX4</accession>
<evidence type="ECO:0000313" key="11">
    <source>
        <dbReference type="Proteomes" id="UP000297777"/>
    </source>
</evidence>
<evidence type="ECO:0000259" key="9">
    <source>
        <dbReference type="PROSITE" id="PS50305"/>
    </source>
</evidence>
<comment type="cofactor">
    <cofactor evidence="1">
        <name>Zn(2+)</name>
        <dbReference type="ChEBI" id="CHEBI:29105"/>
    </cofactor>
</comment>
<protein>
    <recommendedName>
        <fullName evidence="9">Deacetylase sirtuin-type domain-containing protein</fullName>
    </recommendedName>
</protein>
<organism evidence="10 11">
    <name type="scientific">Botrytis tulipae</name>
    <dbReference type="NCBI Taxonomy" id="87230"/>
    <lineage>
        <taxon>Eukaryota</taxon>
        <taxon>Fungi</taxon>
        <taxon>Dikarya</taxon>
        <taxon>Ascomycota</taxon>
        <taxon>Pezizomycotina</taxon>
        <taxon>Leotiomycetes</taxon>
        <taxon>Helotiales</taxon>
        <taxon>Sclerotiniaceae</taxon>
        <taxon>Botrytis</taxon>
    </lineage>
</organism>
<evidence type="ECO:0000256" key="6">
    <source>
        <dbReference type="ARBA" id="ARBA00023027"/>
    </source>
</evidence>
<dbReference type="EMBL" id="PQXH01000156">
    <property type="protein sequence ID" value="TGO09715.1"/>
    <property type="molecule type" value="Genomic_DNA"/>
</dbReference>
<comment type="similarity">
    <text evidence="2">Belongs to the sirtuin family. Class I subfamily.</text>
</comment>
<comment type="caution">
    <text evidence="10">The sequence shown here is derived from an EMBL/GenBank/DDBJ whole genome shotgun (WGS) entry which is preliminary data.</text>
</comment>
<dbReference type="GO" id="GO:0070403">
    <property type="term" value="F:NAD+ binding"/>
    <property type="evidence" value="ECO:0007669"/>
    <property type="project" value="InterPro"/>
</dbReference>
<keyword evidence="4 7" id="KW-0479">Metal-binding</keyword>
<keyword evidence="3" id="KW-0808">Transferase</keyword>
<dbReference type="Gene3D" id="3.30.1600.10">
    <property type="entry name" value="SIR2/SIRT2 'Small Domain"/>
    <property type="match status" value="1"/>
</dbReference>
<evidence type="ECO:0000256" key="7">
    <source>
        <dbReference type="PROSITE-ProRule" id="PRU00236"/>
    </source>
</evidence>
<dbReference type="InterPro" id="IPR029035">
    <property type="entry name" value="DHS-like_NAD/FAD-binding_dom"/>
</dbReference>
<keyword evidence="11" id="KW-1185">Reference proteome</keyword>
<name>A0A4Z1EBX4_9HELO</name>
<feature type="binding site" evidence="7">
    <location>
        <position position="352"/>
    </location>
    <ligand>
        <name>Zn(2+)</name>
        <dbReference type="ChEBI" id="CHEBI:29105"/>
    </ligand>
</feature>
<dbReference type="AlphaFoldDB" id="A0A4Z1EBX4"/>
<dbReference type="InterPro" id="IPR026591">
    <property type="entry name" value="Sirtuin_cat_small_dom_sf"/>
</dbReference>
<dbReference type="Pfam" id="PF02146">
    <property type="entry name" value="SIR2"/>
    <property type="match status" value="1"/>
</dbReference>